<dbReference type="AlphaFoldDB" id="A0A8X6URA7"/>
<organism evidence="1 2">
    <name type="scientific">Trichonephila clavipes</name>
    <name type="common">Golden silk orbweaver</name>
    <name type="synonym">Nephila clavipes</name>
    <dbReference type="NCBI Taxonomy" id="2585209"/>
    <lineage>
        <taxon>Eukaryota</taxon>
        <taxon>Metazoa</taxon>
        <taxon>Ecdysozoa</taxon>
        <taxon>Arthropoda</taxon>
        <taxon>Chelicerata</taxon>
        <taxon>Arachnida</taxon>
        <taxon>Araneae</taxon>
        <taxon>Araneomorphae</taxon>
        <taxon>Entelegynae</taxon>
        <taxon>Araneoidea</taxon>
        <taxon>Nephilidae</taxon>
        <taxon>Trichonephila</taxon>
    </lineage>
</organism>
<keyword evidence="2" id="KW-1185">Reference proteome</keyword>
<gene>
    <name evidence="1" type="ORF">TNCV_2202581</name>
</gene>
<proteinExistence type="predicted"/>
<evidence type="ECO:0000313" key="1">
    <source>
        <dbReference type="EMBL" id="GFX89416.1"/>
    </source>
</evidence>
<sequence>MTVSSQPVYFAHANVFHHDGKPEPIESSIAMFPRDGGDPEVICITGMPVEYLPFCVRGKFSQPVRGNISLMVVKEPDQQKNFQELGLFAMALETLPKFRHICDGTFPNSVHEDVHEEEDISCCTMVGKHQPIGIDPRDPAEYKRKVLSHQRHSNKLNASLKNSPILEIE</sequence>
<protein>
    <submittedName>
        <fullName evidence="1">Uncharacterized protein</fullName>
    </submittedName>
</protein>
<comment type="caution">
    <text evidence="1">The sequence shown here is derived from an EMBL/GenBank/DDBJ whole genome shotgun (WGS) entry which is preliminary data.</text>
</comment>
<evidence type="ECO:0000313" key="2">
    <source>
        <dbReference type="Proteomes" id="UP000887159"/>
    </source>
</evidence>
<dbReference type="EMBL" id="BMAU01021070">
    <property type="protein sequence ID" value="GFX89416.1"/>
    <property type="molecule type" value="Genomic_DNA"/>
</dbReference>
<dbReference type="Proteomes" id="UP000887159">
    <property type="component" value="Unassembled WGS sequence"/>
</dbReference>
<name>A0A8X6URA7_TRICX</name>
<reference evidence="1" key="1">
    <citation type="submission" date="2020-08" db="EMBL/GenBank/DDBJ databases">
        <title>Multicomponent nature underlies the extraordinary mechanical properties of spider dragline silk.</title>
        <authorList>
            <person name="Kono N."/>
            <person name="Nakamura H."/>
            <person name="Mori M."/>
            <person name="Yoshida Y."/>
            <person name="Ohtoshi R."/>
            <person name="Malay A.D."/>
            <person name="Moran D.A.P."/>
            <person name="Tomita M."/>
            <person name="Numata K."/>
            <person name="Arakawa K."/>
        </authorList>
    </citation>
    <scope>NUCLEOTIDE SEQUENCE</scope>
</reference>
<accession>A0A8X6URA7</accession>